<dbReference type="InterPro" id="IPR015424">
    <property type="entry name" value="PyrdxlP-dep_Trfase"/>
</dbReference>
<sequence length="360" mass="40550">MEDLRNEFPALQGQTYLNTASSGLLSKTLYRWRAAHEKELLENGANFTIRKKIPEDTRQAVAQFFDVKVDEVALIPNFSFGFNSVLEGLSKGQKVLMLKNDYPSLRWPIETRDFNVCYAEISENLEANISEAFEKHRPDIFVFSIVQWLSGVKMDFNFLKELKAHYPNVLFMADATQYLGTEYFSFANNAIDVVAASCYKWLLAGFGNGIMLVKREAQEKIYPATIGFNGAETFESNAEDTKFNRHFEPGHQDTFNCGSLHQAILQAEKYGIDAIANKINVLKSTAIEGLSGLGLLTSMTANRSTHSSIINFKGDGVLFQKLKEKNIICSLRGGGIRVSFHYYNDLDDVAKLLDTLKKEL</sequence>
<gene>
    <name evidence="3" type="primary">nifS</name>
    <name evidence="3" type="ORF">ULMS_24000</name>
</gene>
<evidence type="ECO:0000313" key="3">
    <source>
        <dbReference type="EMBL" id="GEQ86892.1"/>
    </source>
</evidence>
<dbReference type="InterPro" id="IPR015422">
    <property type="entry name" value="PyrdxlP-dep_Trfase_small"/>
</dbReference>
<keyword evidence="4" id="KW-1185">Reference proteome</keyword>
<dbReference type="InterPro" id="IPR015421">
    <property type="entry name" value="PyrdxlP-dep_Trfase_major"/>
</dbReference>
<evidence type="ECO:0000259" key="2">
    <source>
        <dbReference type="Pfam" id="PF00266"/>
    </source>
</evidence>
<dbReference type="Pfam" id="PF00266">
    <property type="entry name" value="Aminotran_5"/>
    <property type="match status" value="1"/>
</dbReference>
<dbReference type="AlphaFoldDB" id="A0A5J4G041"/>
<dbReference type="PANTHER" id="PTHR43586">
    <property type="entry name" value="CYSTEINE DESULFURASE"/>
    <property type="match status" value="1"/>
</dbReference>
<dbReference type="Gene3D" id="3.40.640.10">
    <property type="entry name" value="Type I PLP-dependent aspartate aminotransferase-like (Major domain)"/>
    <property type="match status" value="1"/>
</dbReference>
<keyword evidence="1" id="KW-0663">Pyridoxal phosphate</keyword>
<dbReference type="PANTHER" id="PTHR43586:SF15">
    <property type="entry name" value="BLR3095 PROTEIN"/>
    <property type="match status" value="1"/>
</dbReference>
<proteinExistence type="predicted"/>
<reference evidence="3 4" key="1">
    <citation type="submission" date="2019-08" db="EMBL/GenBank/DDBJ databases">
        <title>Ulvibacter marinistellae sp. nov., isolated from a starfish, Patiria pectinifera.</title>
        <authorList>
            <person name="Kawano K."/>
            <person name="Ushijima N."/>
            <person name="Kihara M."/>
            <person name="Itoh H."/>
        </authorList>
    </citation>
    <scope>NUCLEOTIDE SEQUENCE [LARGE SCALE GENOMIC DNA]</scope>
    <source>
        <strain evidence="3 4">KK4</strain>
    </source>
</reference>
<organism evidence="3 4">
    <name type="scientific">Patiriisocius marinistellae</name>
    <dbReference type="NCBI Taxonomy" id="2494560"/>
    <lineage>
        <taxon>Bacteria</taxon>
        <taxon>Pseudomonadati</taxon>
        <taxon>Bacteroidota</taxon>
        <taxon>Flavobacteriia</taxon>
        <taxon>Flavobacteriales</taxon>
        <taxon>Flavobacteriaceae</taxon>
        <taxon>Patiriisocius</taxon>
    </lineage>
</organism>
<dbReference type="RefSeq" id="WP_151894817.1">
    <property type="nucleotide sequence ID" value="NZ_BKCF01000005.1"/>
</dbReference>
<name>A0A5J4G041_9FLAO</name>
<dbReference type="OrthoDB" id="513408at2"/>
<dbReference type="InterPro" id="IPR000192">
    <property type="entry name" value="Aminotrans_V_dom"/>
</dbReference>
<dbReference type="EMBL" id="BKCF01000005">
    <property type="protein sequence ID" value="GEQ86892.1"/>
    <property type="molecule type" value="Genomic_DNA"/>
</dbReference>
<comment type="caution">
    <text evidence="3">The sequence shown here is derived from an EMBL/GenBank/DDBJ whole genome shotgun (WGS) entry which is preliminary data.</text>
</comment>
<dbReference type="SUPFAM" id="SSF53383">
    <property type="entry name" value="PLP-dependent transferases"/>
    <property type="match status" value="1"/>
</dbReference>
<dbReference type="Proteomes" id="UP000326994">
    <property type="component" value="Unassembled WGS sequence"/>
</dbReference>
<evidence type="ECO:0000256" key="1">
    <source>
        <dbReference type="ARBA" id="ARBA00022898"/>
    </source>
</evidence>
<accession>A0A5J4G041</accession>
<protein>
    <submittedName>
        <fullName evidence="3">Cysteine desulfurase</fullName>
    </submittedName>
</protein>
<evidence type="ECO:0000313" key="4">
    <source>
        <dbReference type="Proteomes" id="UP000326994"/>
    </source>
</evidence>
<dbReference type="Gene3D" id="3.90.1150.10">
    <property type="entry name" value="Aspartate Aminotransferase, domain 1"/>
    <property type="match status" value="1"/>
</dbReference>
<feature type="domain" description="Aminotransferase class V" evidence="2">
    <location>
        <begin position="51"/>
        <end position="352"/>
    </location>
</feature>